<feature type="coiled-coil region" evidence="1">
    <location>
        <begin position="28"/>
        <end position="69"/>
    </location>
</feature>
<feature type="region of interest" description="Disordered" evidence="2">
    <location>
        <begin position="1"/>
        <end position="22"/>
    </location>
</feature>
<feature type="compositionally biased region" description="Polar residues" evidence="2">
    <location>
        <begin position="239"/>
        <end position="253"/>
    </location>
</feature>
<dbReference type="InterPro" id="IPR010750">
    <property type="entry name" value="SGF29_tudor-like_dom"/>
</dbReference>
<evidence type="ECO:0000256" key="1">
    <source>
        <dbReference type="SAM" id="Coils"/>
    </source>
</evidence>
<dbReference type="GeneID" id="37015815"/>
<reference evidence="4 5" key="1">
    <citation type="journal article" date="2018" name="Mol. Biol. Evol.">
        <title>Broad Genomic Sampling Reveals a Smut Pathogenic Ancestry of the Fungal Clade Ustilaginomycotina.</title>
        <authorList>
            <person name="Kijpornyongpan T."/>
            <person name="Mondo S.J."/>
            <person name="Barry K."/>
            <person name="Sandor L."/>
            <person name="Lee J."/>
            <person name="Lipzen A."/>
            <person name="Pangilinan J."/>
            <person name="LaButti K."/>
            <person name="Hainaut M."/>
            <person name="Henrissat B."/>
            <person name="Grigoriev I.V."/>
            <person name="Spatafora J.W."/>
            <person name="Aime M.C."/>
        </authorList>
    </citation>
    <scope>NUCLEOTIDE SEQUENCE [LARGE SCALE GENOMIC DNA]</scope>
    <source>
        <strain evidence="4 5">MCA 4718</strain>
    </source>
</reference>
<organism evidence="4 5">
    <name type="scientific">Pseudomicrostroma glucosiphilum</name>
    <dbReference type="NCBI Taxonomy" id="1684307"/>
    <lineage>
        <taxon>Eukaryota</taxon>
        <taxon>Fungi</taxon>
        <taxon>Dikarya</taxon>
        <taxon>Basidiomycota</taxon>
        <taxon>Ustilaginomycotina</taxon>
        <taxon>Exobasidiomycetes</taxon>
        <taxon>Microstromatales</taxon>
        <taxon>Microstromatales incertae sedis</taxon>
        <taxon>Pseudomicrostroma</taxon>
    </lineage>
</organism>
<feature type="compositionally biased region" description="Basic and acidic residues" evidence="2">
    <location>
        <begin position="210"/>
        <end position="222"/>
    </location>
</feature>
<dbReference type="OrthoDB" id="10265994at2759"/>
<accession>A0A316UD65</accession>
<feature type="compositionally biased region" description="Polar residues" evidence="2">
    <location>
        <begin position="104"/>
        <end position="113"/>
    </location>
</feature>
<evidence type="ECO:0000259" key="3">
    <source>
        <dbReference type="PROSITE" id="PS51518"/>
    </source>
</evidence>
<dbReference type="PROSITE" id="PS51518">
    <property type="entry name" value="SGF29_C"/>
    <property type="match status" value="1"/>
</dbReference>
<dbReference type="AlphaFoldDB" id="A0A316UD65"/>
<protein>
    <recommendedName>
        <fullName evidence="3">SGF29 C-terminal domain-containing protein</fullName>
    </recommendedName>
</protein>
<feature type="compositionally biased region" description="Polar residues" evidence="2">
    <location>
        <begin position="159"/>
        <end position="179"/>
    </location>
</feature>
<evidence type="ECO:0000256" key="2">
    <source>
        <dbReference type="SAM" id="MobiDB-lite"/>
    </source>
</evidence>
<dbReference type="Gene3D" id="2.30.30.140">
    <property type="match status" value="2"/>
</dbReference>
<keyword evidence="1" id="KW-0175">Coiled coil</keyword>
<dbReference type="EMBL" id="KZ819322">
    <property type="protein sequence ID" value="PWN23160.1"/>
    <property type="molecule type" value="Genomic_DNA"/>
</dbReference>
<sequence length="399" mass="43121">MSSRGGRKERPSQGGAGGSEEIQLWHQVRSQLRILEKARIQAKSLEDDIEETKVELESIADEHIEAKRQALKSALATLLAKTVEEQQAADKALESLGILAALRTATSDESSNDLTKRKRRRVGSSPGPTPSPAPRASSPTNRGNAADAKERTLTPEPVSATTATRPIAKRNNSSTNTSAAAVKLEKPPTARRNTTSSRDKEAATASNSFEKMDPARARREALAHQLPLAKGRRVAFRQPSKNKSGTVTPSANQSSFGGSGSGGSGQTITGDEEGETWIMAVITECINNDRNRYVVQDVEDPSTPTFNTTLKAIVPLPEPPGTLPEKDYPPGAQVMALYPDTSCFYRAIVKGGGPKMDSLSKKQREKRHAELLNANYQLEFDDDGGDIKNIPAYLVVERP</sequence>
<evidence type="ECO:0000313" key="5">
    <source>
        <dbReference type="Proteomes" id="UP000245942"/>
    </source>
</evidence>
<dbReference type="Pfam" id="PF07039">
    <property type="entry name" value="SGF29_Tudor"/>
    <property type="match status" value="1"/>
</dbReference>
<dbReference type="STRING" id="1684307.A0A316UD65"/>
<gene>
    <name evidence="4" type="ORF">BCV69DRAFT_297109</name>
</gene>
<feature type="compositionally biased region" description="Basic and acidic residues" evidence="2">
    <location>
        <begin position="1"/>
        <end position="11"/>
    </location>
</feature>
<dbReference type="PANTHER" id="PTHR21539">
    <property type="entry name" value="SAGA-ASSOCIATED FACTOR 29"/>
    <property type="match status" value="1"/>
</dbReference>
<dbReference type="PANTHER" id="PTHR21539:SF0">
    <property type="entry name" value="SAGA-ASSOCIATED FACTOR 29"/>
    <property type="match status" value="1"/>
</dbReference>
<proteinExistence type="predicted"/>
<dbReference type="InterPro" id="IPR037802">
    <property type="entry name" value="SGF29"/>
</dbReference>
<keyword evidence="5" id="KW-1185">Reference proteome</keyword>
<evidence type="ECO:0000313" key="4">
    <source>
        <dbReference type="EMBL" id="PWN23160.1"/>
    </source>
</evidence>
<name>A0A316UD65_9BASI</name>
<feature type="region of interest" description="Disordered" evidence="2">
    <location>
        <begin position="102"/>
        <end position="270"/>
    </location>
</feature>
<dbReference type="Proteomes" id="UP000245942">
    <property type="component" value="Unassembled WGS sequence"/>
</dbReference>
<dbReference type="RefSeq" id="XP_025350320.1">
    <property type="nucleotide sequence ID" value="XM_025494081.1"/>
</dbReference>
<dbReference type="GO" id="GO:0000124">
    <property type="term" value="C:SAGA complex"/>
    <property type="evidence" value="ECO:0007669"/>
    <property type="project" value="InterPro"/>
</dbReference>
<feature type="domain" description="SGF29 C-terminal" evidence="3">
    <location>
        <begin position="224"/>
        <end position="399"/>
    </location>
</feature>